<keyword evidence="4" id="KW-0808">Transferase</keyword>
<dbReference type="AlphaFoldDB" id="A0A3P7ZUB0"/>
<comment type="similarity">
    <text evidence="1">Belongs to the protein kinase superfamily. STE Ser/Thr protein kinase family. STE20 subfamily.</text>
</comment>
<evidence type="ECO:0000256" key="10">
    <source>
        <dbReference type="SAM" id="MobiDB-lite"/>
    </source>
</evidence>
<keyword evidence="3" id="KW-0723">Serine/threonine-protein kinase</keyword>
<comment type="catalytic activity">
    <reaction evidence="8">
        <text>L-threonyl-[protein] + ATP = O-phospho-L-threonyl-[protein] + ADP + H(+)</text>
        <dbReference type="Rhea" id="RHEA:46608"/>
        <dbReference type="Rhea" id="RHEA-COMP:11060"/>
        <dbReference type="Rhea" id="RHEA-COMP:11605"/>
        <dbReference type="ChEBI" id="CHEBI:15378"/>
        <dbReference type="ChEBI" id="CHEBI:30013"/>
        <dbReference type="ChEBI" id="CHEBI:30616"/>
        <dbReference type="ChEBI" id="CHEBI:61977"/>
        <dbReference type="ChEBI" id="CHEBI:456216"/>
        <dbReference type="EC" id="2.7.11.1"/>
    </reaction>
</comment>
<reference evidence="12 13" key="1">
    <citation type="submission" date="2018-11" db="EMBL/GenBank/DDBJ databases">
        <authorList>
            <consortium name="Pathogen Informatics"/>
        </authorList>
    </citation>
    <scope>NUCLEOTIDE SEQUENCE [LARGE SCALE GENOMIC DNA]</scope>
</reference>
<gene>
    <name evidence="12" type="ORF">HPBE_LOCUS16186</name>
</gene>
<dbReference type="GO" id="GO:0005524">
    <property type="term" value="F:ATP binding"/>
    <property type="evidence" value="ECO:0007669"/>
    <property type="project" value="UniProtKB-KW"/>
</dbReference>
<evidence type="ECO:0000256" key="3">
    <source>
        <dbReference type="ARBA" id="ARBA00022527"/>
    </source>
</evidence>
<evidence type="ECO:0000313" key="14">
    <source>
        <dbReference type="WBParaSite" id="HPBE_0001618701-mRNA-1"/>
    </source>
</evidence>
<dbReference type="WBParaSite" id="HPBE_0001618701-mRNA-1">
    <property type="protein sequence ID" value="HPBE_0001618701-mRNA-1"/>
    <property type="gene ID" value="HPBE_0001618701"/>
</dbReference>
<evidence type="ECO:0000256" key="7">
    <source>
        <dbReference type="ARBA" id="ARBA00022840"/>
    </source>
</evidence>
<comment type="catalytic activity">
    <reaction evidence="9">
        <text>L-seryl-[protein] + ATP = O-phospho-L-seryl-[protein] + ADP + H(+)</text>
        <dbReference type="Rhea" id="RHEA:17989"/>
        <dbReference type="Rhea" id="RHEA-COMP:9863"/>
        <dbReference type="Rhea" id="RHEA-COMP:11604"/>
        <dbReference type="ChEBI" id="CHEBI:15378"/>
        <dbReference type="ChEBI" id="CHEBI:29999"/>
        <dbReference type="ChEBI" id="CHEBI:30616"/>
        <dbReference type="ChEBI" id="CHEBI:83421"/>
        <dbReference type="ChEBI" id="CHEBI:456216"/>
        <dbReference type="EC" id="2.7.11.1"/>
    </reaction>
</comment>
<feature type="region of interest" description="Disordered" evidence="10">
    <location>
        <begin position="1"/>
        <end position="74"/>
    </location>
</feature>
<evidence type="ECO:0000313" key="12">
    <source>
        <dbReference type="EMBL" id="VDP05207.1"/>
    </source>
</evidence>
<feature type="region of interest" description="Disordered" evidence="10">
    <location>
        <begin position="178"/>
        <end position="213"/>
    </location>
</feature>
<dbReference type="InterPro" id="IPR033923">
    <property type="entry name" value="PAK_BD"/>
</dbReference>
<dbReference type="Proteomes" id="UP000050761">
    <property type="component" value="Unassembled WGS sequence"/>
</dbReference>
<feature type="domain" description="CRIB" evidence="11">
    <location>
        <begin position="70"/>
        <end position="83"/>
    </location>
</feature>
<dbReference type="CDD" id="cd01093">
    <property type="entry name" value="CRIB_PAK_like"/>
    <property type="match status" value="1"/>
</dbReference>
<evidence type="ECO:0000256" key="2">
    <source>
        <dbReference type="ARBA" id="ARBA00012513"/>
    </source>
</evidence>
<dbReference type="InterPro" id="IPR000095">
    <property type="entry name" value="CRIB_dom"/>
</dbReference>
<evidence type="ECO:0000256" key="9">
    <source>
        <dbReference type="ARBA" id="ARBA00048679"/>
    </source>
</evidence>
<dbReference type="SMART" id="SM00285">
    <property type="entry name" value="PBD"/>
    <property type="match status" value="1"/>
</dbReference>
<evidence type="ECO:0000256" key="1">
    <source>
        <dbReference type="ARBA" id="ARBA00008874"/>
    </source>
</evidence>
<evidence type="ECO:0000259" key="11">
    <source>
        <dbReference type="PROSITE" id="PS50108"/>
    </source>
</evidence>
<name>A0A3P7ZUB0_HELPZ</name>
<evidence type="ECO:0000313" key="13">
    <source>
        <dbReference type="Proteomes" id="UP000050761"/>
    </source>
</evidence>
<dbReference type="OrthoDB" id="1022360at2759"/>
<dbReference type="Gene3D" id="3.90.810.10">
    <property type="entry name" value="CRIB domain"/>
    <property type="match status" value="1"/>
</dbReference>
<dbReference type="InterPro" id="IPR036936">
    <property type="entry name" value="CRIB_dom_sf"/>
</dbReference>
<dbReference type="EC" id="2.7.11.1" evidence="2"/>
<evidence type="ECO:0000256" key="6">
    <source>
        <dbReference type="ARBA" id="ARBA00022777"/>
    </source>
</evidence>
<keyword evidence="5" id="KW-0547">Nucleotide-binding</keyword>
<reference evidence="14" key="2">
    <citation type="submission" date="2019-09" db="UniProtKB">
        <authorList>
            <consortium name="WormBaseParasite"/>
        </authorList>
    </citation>
    <scope>IDENTIFICATION</scope>
</reference>
<dbReference type="Pfam" id="PF00786">
    <property type="entry name" value="PBD"/>
    <property type="match status" value="1"/>
</dbReference>
<evidence type="ECO:0000256" key="4">
    <source>
        <dbReference type="ARBA" id="ARBA00022679"/>
    </source>
</evidence>
<accession>A0A3P7ZUB0</accession>
<keyword evidence="13" id="KW-1185">Reference proteome</keyword>
<evidence type="ECO:0000256" key="5">
    <source>
        <dbReference type="ARBA" id="ARBA00022741"/>
    </source>
</evidence>
<dbReference type="GO" id="GO:0004674">
    <property type="term" value="F:protein serine/threonine kinase activity"/>
    <property type="evidence" value="ECO:0007669"/>
    <property type="project" value="UniProtKB-KW"/>
</dbReference>
<evidence type="ECO:0000256" key="8">
    <source>
        <dbReference type="ARBA" id="ARBA00047899"/>
    </source>
</evidence>
<protein>
    <recommendedName>
        <fullName evidence="2">non-specific serine/threonine protein kinase</fullName>
        <ecNumber evidence="2">2.7.11.1</ecNumber>
    </recommendedName>
</protein>
<organism evidence="12">
    <name type="scientific">Heligmosomoides polygyrus</name>
    <name type="common">Parasitic roundworm</name>
    <dbReference type="NCBI Taxonomy" id="6339"/>
    <lineage>
        <taxon>Eukaryota</taxon>
        <taxon>Metazoa</taxon>
        <taxon>Ecdysozoa</taxon>
        <taxon>Nematoda</taxon>
        <taxon>Chromadorea</taxon>
        <taxon>Rhabditida</taxon>
        <taxon>Rhabditina</taxon>
        <taxon>Rhabditomorpha</taxon>
        <taxon>Strongyloidea</taxon>
        <taxon>Heligmosomidae</taxon>
        <taxon>Heligmosomoides</taxon>
    </lineage>
</organism>
<dbReference type="FunFam" id="3.90.810.10:FF:000005">
    <property type="entry name" value="Non-specific serine/threonine protein kinase"/>
    <property type="match status" value="1"/>
</dbReference>
<dbReference type="EMBL" id="UZAH01029278">
    <property type="protein sequence ID" value="VDP05207.1"/>
    <property type="molecule type" value="Genomic_DNA"/>
</dbReference>
<sequence length="286" mass="31740">MRGVAASYDDKPPPPPLRFSSGSGGKEQSVVGLKPLPKEPSDSGKKKKSMSNPFVKKNREKKEVPEKPVISEPSNFEHTVHVGYDPATGEFTGMPSAWARLLMESQISKQEQQQNPQAVLDALKYYTQGENGSQQKWLQYDMSSNIELKNTPKQLAPLTKAYSPAKPPMVQGYNAMSENRTSMPPNYAPPPVPEDEDPADCAAPPPIPDRPARTLSIYTKPKEEEERVPDLSQGQFGVQSRGVAKGKRKMTDAEVIIVSLNVEIMHFCPTVRYIVLFRCLPSYVLL</sequence>
<proteinExistence type="inferred from homology"/>
<keyword evidence="7" id="KW-0067">ATP-binding</keyword>
<dbReference type="PROSITE" id="PS50108">
    <property type="entry name" value="CRIB"/>
    <property type="match status" value="1"/>
</dbReference>
<keyword evidence="6" id="KW-0418">Kinase</keyword>